<feature type="region of interest" description="Disordered" evidence="12">
    <location>
        <begin position="392"/>
        <end position="418"/>
    </location>
</feature>
<comment type="function">
    <text evidence="11">Required for selective autophagic degradation of the nucleus (nucleophagy) as well as for mitophagy which contributes to regulate mitochondrial quantity and quality by eliminating the mitochondria to a basal level to fulfill cellular energy requirements and preventing excess ROS production.</text>
</comment>
<dbReference type="GO" id="GO:0004197">
    <property type="term" value="F:cysteine-type endopeptidase activity"/>
    <property type="evidence" value="ECO:0007669"/>
    <property type="project" value="EnsemblFungi"/>
</dbReference>
<dbReference type="OrthoDB" id="2960936at2759"/>
<keyword evidence="3" id="KW-0813">Transport</keyword>
<keyword evidence="4 11" id="KW-0963">Cytoplasm</keyword>
<dbReference type="Proteomes" id="UP000078544">
    <property type="component" value="Unassembled WGS sequence"/>
</dbReference>
<sequence>MESAISNVDLSRYKRLVQMFWDPEPVNDKHPNQPVWCLGRMYTFSTAEKSEQQLEVVSNAEGSSSQPAYDDSVATECRWPLGFLEDFEARIWMTYRSNFETIPRSASSMSSPSLSLTMRIRNQLSEQNGFTSDTGWGCMIRSGQSLLANTMAFLDLGRDWRRGMQSDGERRIIAQFADDSQAPYSIHNFVKFGASCCGKHPGEWFGPSATARCIQELVNSRQQQSLRVYSTGDTPDVYEDNFMKIAMPQGQPFHPTLILVGTRLGIDRITPVYWEALIASVQMTQSVGIAGGRPSSSHYFVGSQGHFLFYLDPHHTRKALPYYSDIGQYSEDEIETCHTSRLRRVHVKEMDPSMLIGYLIKNEADWHEWKTCVKQVQGKPIVHVADFDPVNEARNPTGRSAIDEVELLSDDEDSSPAK</sequence>
<comment type="catalytic activity">
    <reaction evidence="10">
        <text>[protein]-C-terminal L-amino acid-glycyl-phosphatidylethanolamide + H2O = [protein]-C-terminal L-amino acid-glycine + a 1,2-diacyl-sn-glycero-3-phosphoethanolamine</text>
        <dbReference type="Rhea" id="RHEA:67548"/>
        <dbReference type="Rhea" id="RHEA-COMP:17323"/>
        <dbReference type="Rhea" id="RHEA-COMP:17324"/>
        <dbReference type="ChEBI" id="CHEBI:15377"/>
        <dbReference type="ChEBI" id="CHEBI:64612"/>
        <dbReference type="ChEBI" id="CHEBI:172940"/>
        <dbReference type="ChEBI" id="CHEBI:172941"/>
    </reaction>
    <physiologicalReaction direction="left-to-right" evidence="10">
        <dbReference type="Rhea" id="RHEA:67549"/>
    </physiologicalReaction>
</comment>
<dbReference type="InterPro" id="IPR038765">
    <property type="entry name" value="Papain-like_cys_pep_sf"/>
</dbReference>
<evidence type="ECO:0000256" key="1">
    <source>
        <dbReference type="ARBA" id="ARBA00004329"/>
    </source>
</evidence>
<dbReference type="GO" id="GO:0005634">
    <property type="term" value="C:nucleus"/>
    <property type="evidence" value="ECO:0007669"/>
    <property type="project" value="UniProtKB-SubCell"/>
</dbReference>
<keyword evidence="6 11" id="KW-0378">Hydrolase</keyword>
<dbReference type="EC" id="3.4.22.-" evidence="11"/>
<dbReference type="Pfam" id="PF03416">
    <property type="entry name" value="Peptidase_C54"/>
    <property type="match status" value="1"/>
</dbReference>
<dbReference type="GO" id="GO:0006612">
    <property type="term" value="P:protein targeting to membrane"/>
    <property type="evidence" value="ECO:0007669"/>
    <property type="project" value="EnsemblFungi"/>
</dbReference>
<evidence type="ECO:0000259" key="13">
    <source>
        <dbReference type="Pfam" id="PF03416"/>
    </source>
</evidence>
<keyword evidence="15" id="KW-1185">Reference proteome</keyword>
<evidence type="ECO:0000256" key="5">
    <source>
        <dbReference type="ARBA" id="ARBA00022670"/>
    </source>
</evidence>
<evidence type="ECO:0000256" key="10">
    <source>
        <dbReference type="ARBA" id="ARBA00029362"/>
    </source>
</evidence>
<dbReference type="GO" id="GO:0005829">
    <property type="term" value="C:cytosol"/>
    <property type="evidence" value="ECO:0007669"/>
    <property type="project" value="EnsemblFungi"/>
</dbReference>
<dbReference type="GO" id="GO:0035973">
    <property type="term" value="P:aggrephagy"/>
    <property type="evidence" value="ECO:0007669"/>
    <property type="project" value="TreeGrafter"/>
</dbReference>
<evidence type="ECO:0000313" key="15">
    <source>
        <dbReference type="Proteomes" id="UP000078544"/>
    </source>
</evidence>
<evidence type="ECO:0000256" key="9">
    <source>
        <dbReference type="ARBA" id="ARBA00023006"/>
    </source>
</evidence>
<comment type="subcellular location">
    <subcellularLocation>
        <location evidence="11">Nucleus</location>
    </subcellularLocation>
    <subcellularLocation>
        <location evidence="11">Cytoplasm</location>
    </subcellularLocation>
    <subcellularLocation>
        <location evidence="1">Preautophagosomal structure</location>
    </subcellularLocation>
</comment>
<comment type="caution">
    <text evidence="14">The sequence shown here is derived from an EMBL/GenBank/DDBJ whole genome shotgun (WGS) entry which is preliminary data.</text>
</comment>
<accession>A0A166NZ46</accession>
<evidence type="ECO:0000256" key="12">
    <source>
        <dbReference type="SAM" id="MobiDB-lite"/>
    </source>
</evidence>
<dbReference type="STRING" id="1081109.A0A166NZ46"/>
<dbReference type="GO" id="GO:0000407">
    <property type="term" value="C:phagophore assembly site"/>
    <property type="evidence" value="ECO:0007669"/>
    <property type="project" value="UniProtKB-SubCell"/>
</dbReference>
<name>A0A166NZ46_9HYPO</name>
<dbReference type="GO" id="GO:0019786">
    <property type="term" value="F:protein-phosphatidylethanolamide deconjugating activity"/>
    <property type="evidence" value="ECO:0007669"/>
    <property type="project" value="EnsemblFungi"/>
</dbReference>
<dbReference type="SUPFAM" id="SSF54001">
    <property type="entry name" value="Cysteine proteinases"/>
    <property type="match status" value="1"/>
</dbReference>
<dbReference type="GO" id="GO:0016485">
    <property type="term" value="P:protein processing"/>
    <property type="evidence" value="ECO:0007669"/>
    <property type="project" value="TreeGrafter"/>
</dbReference>
<keyword evidence="11" id="KW-0539">Nucleus</keyword>
<evidence type="ECO:0000256" key="2">
    <source>
        <dbReference type="ARBA" id="ARBA00010958"/>
    </source>
</evidence>
<comment type="similarity">
    <text evidence="2 11">Belongs to the peptidase C54 family.</text>
</comment>
<dbReference type="EMBL" id="AZGY01000013">
    <property type="protein sequence ID" value="KZZ93420.1"/>
    <property type="molecule type" value="Genomic_DNA"/>
</dbReference>
<dbReference type="GO" id="GO:0000045">
    <property type="term" value="P:autophagosome assembly"/>
    <property type="evidence" value="ECO:0007669"/>
    <property type="project" value="EnsemblFungi"/>
</dbReference>
<reference evidence="14 15" key="1">
    <citation type="journal article" date="2016" name="Genome Biol. Evol.">
        <title>Divergent and convergent evolution of fungal pathogenicity.</title>
        <authorList>
            <person name="Shang Y."/>
            <person name="Xiao G."/>
            <person name="Zheng P."/>
            <person name="Cen K."/>
            <person name="Zhan S."/>
            <person name="Wang C."/>
        </authorList>
    </citation>
    <scope>NUCLEOTIDE SEQUENCE [LARGE SCALE GENOMIC DNA]</scope>
    <source>
        <strain evidence="14 15">RCEF 2490</strain>
    </source>
</reference>
<keyword evidence="7" id="KW-0788">Thiol protease</keyword>
<organism evidence="14 15">
    <name type="scientific">Moelleriella libera RCEF 2490</name>
    <dbReference type="NCBI Taxonomy" id="1081109"/>
    <lineage>
        <taxon>Eukaryota</taxon>
        <taxon>Fungi</taxon>
        <taxon>Dikarya</taxon>
        <taxon>Ascomycota</taxon>
        <taxon>Pezizomycotina</taxon>
        <taxon>Sordariomycetes</taxon>
        <taxon>Hypocreomycetidae</taxon>
        <taxon>Hypocreales</taxon>
        <taxon>Clavicipitaceae</taxon>
        <taxon>Moelleriella</taxon>
    </lineage>
</organism>
<evidence type="ECO:0000313" key="14">
    <source>
        <dbReference type="EMBL" id="KZZ93420.1"/>
    </source>
</evidence>
<dbReference type="InterPro" id="IPR005078">
    <property type="entry name" value="Peptidase_C54"/>
</dbReference>
<evidence type="ECO:0000256" key="3">
    <source>
        <dbReference type="ARBA" id="ARBA00022448"/>
    </source>
</evidence>
<proteinExistence type="inferred from homology"/>
<evidence type="ECO:0000256" key="4">
    <source>
        <dbReference type="ARBA" id="ARBA00022490"/>
    </source>
</evidence>
<dbReference type="GO" id="GO:0015031">
    <property type="term" value="P:protein transport"/>
    <property type="evidence" value="ECO:0007669"/>
    <property type="project" value="UniProtKB-KW"/>
</dbReference>
<dbReference type="GO" id="GO:0005739">
    <property type="term" value="C:mitochondrion"/>
    <property type="evidence" value="ECO:0007669"/>
    <property type="project" value="EnsemblFungi"/>
</dbReference>
<feature type="compositionally biased region" description="Acidic residues" evidence="12">
    <location>
        <begin position="403"/>
        <end position="418"/>
    </location>
</feature>
<dbReference type="GO" id="GO:0034727">
    <property type="term" value="P:piecemeal microautophagy of the nucleus"/>
    <property type="evidence" value="ECO:0007669"/>
    <property type="project" value="EnsemblFungi"/>
</dbReference>
<evidence type="ECO:0000256" key="8">
    <source>
        <dbReference type="ARBA" id="ARBA00022927"/>
    </source>
</evidence>
<keyword evidence="8" id="KW-0653">Protein transport</keyword>
<evidence type="ECO:0000256" key="11">
    <source>
        <dbReference type="RuleBase" id="RU363115"/>
    </source>
</evidence>
<dbReference type="PANTHER" id="PTHR22624:SF49">
    <property type="entry name" value="CYSTEINE PROTEASE"/>
    <property type="match status" value="1"/>
</dbReference>
<keyword evidence="9" id="KW-0072">Autophagy</keyword>
<dbReference type="PANTHER" id="PTHR22624">
    <property type="entry name" value="CYSTEINE PROTEASE ATG4"/>
    <property type="match status" value="1"/>
</dbReference>
<feature type="domain" description="Peptidase C54 catalytic" evidence="13">
    <location>
        <begin position="83"/>
        <end position="370"/>
    </location>
</feature>
<evidence type="ECO:0000256" key="6">
    <source>
        <dbReference type="ARBA" id="ARBA00022801"/>
    </source>
</evidence>
<dbReference type="GO" id="GO:0000423">
    <property type="term" value="P:mitophagy"/>
    <property type="evidence" value="ECO:0007669"/>
    <property type="project" value="TreeGrafter"/>
</dbReference>
<protein>
    <recommendedName>
        <fullName evidence="11">Cysteine protease</fullName>
        <ecNumber evidence="11">3.4.22.-</ecNumber>
    </recommendedName>
</protein>
<dbReference type="InterPro" id="IPR046792">
    <property type="entry name" value="Peptidase_C54_cat"/>
</dbReference>
<dbReference type="AlphaFoldDB" id="A0A166NZ46"/>
<gene>
    <name evidence="14" type="ORF">AAL_05805</name>
</gene>
<keyword evidence="5 11" id="KW-0645">Protease</keyword>
<evidence type="ECO:0000256" key="7">
    <source>
        <dbReference type="ARBA" id="ARBA00022807"/>
    </source>
</evidence>